<dbReference type="Proteomes" id="UP001149163">
    <property type="component" value="Unassembled WGS sequence"/>
</dbReference>
<keyword evidence="5 7" id="KW-0472">Membrane</keyword>
<organism evidence="9 10">
    <name type="scientific">Penicillium canariense</name>
    <dbReference type="NCBI Taxonomy" id="189055"/>
    <lineage>
        <taxon>Eukaryota</taxon>
        <taxon>Fungi</taxon>
        <taxon>Dikarya</taxon>
        <taxon>Ascomycota</taxon>
        <taxon>Pezizomycotina</taxon>
        <taxon>Eurotiomycetes</taxon>
        <taxon>Eurotiomycetidae</taxon>
        <taxon>Eurotiales</taxon>
        <taxon>Aspergillaceae</taxon>
        <taxon>Penicillium</taxon>
    </lineage>
</organism>
<keyword evidence="3" id="KW-0732">Signal</keyword>
<evidence type="ECO:0000256" key="3">
    <source>
        <dbReference type="ARBA" id="ARBA00022729"/>
    </source>
</evidence>
<sequence>MKKLPRHLHYAIPPGPPLALPAGHRLLPTISIPPSTLLPNPHVLPATTHATLTTLPSSGTDHVLTTSLTRAGTLIFHSLPAGHPESYLLDIRAGEYVFAPYRVDVAADGSVLGIWETFRGNPWDNRGAEKYVVDVAGKKRADVVVEARALGRKGFYEERAKFSLMSLAKNPMILLAIAALGLTLGMPKLMESMDPEMRAEFEQHSRSSPLTGATNSAMTGGGFDLAGWMAGTAPSPMANAEGAREGATGREAAAGSARKRG</sequence>
<feature type="transmembrane region" description="Helical" evidence="7">
    <location>
        <begin position="172"/>
        <end position="190"/>
    </location>
</feature>
<evidence type="ECO:0000256" key="7">
    <source>
        <dbReference type="SAM" id="Phobius"/>
    </source>
</evidence>
<evidence type="ECO:0000313" key="10">
    <source>
        <dbReference type="Proteomes" id="UP001149163"/>
    </source>
</evidence>
<dbReference type="OrthoDB" id="27095at2759"/>
<accession>A0A9W9IF48</accession>
<feature type="domain" description="ER membrane protein complex subunit 7 beta-sandwich" evidence="8">
    <location>
        <begin position="40"/>
        <end position="175"/>
    </location>
</feature>
<comment type="caution">
    <text evidence="9">The sequence shown here is derived from an EMBL/GenBank/DDBJ whole genome shotgun (WGS) entry which is preliminary data.</text>
</comment>
<dbReference type="InterPro" id="IPR019008">
    <property type="entry name" value="Beta_sandwich_EMC7"/>
</dbReference>
<dbReference type="Pfam" id="PF09430">
    <property type="entry name" value="EMC7_beta-sandw"/>
    <property type="match status" value="1"/>
</dbReference>
<reference evidence="9" key="2">
    <citation type="journal article" date="2023" name="IMA Fungus">
        <title>Comparative genomic study of the Penicillium genus elucidates a diverse pangenome and 15 lateral gene transfer events.</title>
        <authorList>
            <person name="Petersen C."/>
            <person name="Sorensen T."/>
            <person name="Nielsen M.R."/>
            <person name="Sondergaard T.E."/>
            <person name="Sorensen J.L."/>
            <person name="Fitzpatrick D.A."/>
            <person name="Frisvad J.C."/>
            <person name="Nielsen K.L."/>
        </authorList>
    </citation>
    <scope>NUCLEOTIDE SEQUENCE</scope>
    <source>
        <strain evidence="9">IBT 26290</strain>
    </source>
</reference>
<dbReference type="EMBL" id="JAPQKN010000001">
    <property type="protein sequence ID" value="KAJ5176469.1"/>
    <property type="molecule type" value="Genomic_DNA"/>
</dbReference>
<comment type="subcellular location">
    <subcellularLocation>
        <location evidence="1">Membrane</location>
        <topology evidence="1">Single-pass membrane protein</topology>
    </subcellularLocation>
</comment>
<evidence type="ECO:0000256" key="5">
    <source>
        <dbReference type="ARBA" id="ARBA00023136"/>
    </source>
</evidence>
<reference evidence="9" key="1">
    <citation type="submission" date="2022-11" db="EMBL/GenBank/DDBJ databases">
        <authorList>
            <person name="Petersen C."/>
        </authorList>
    </citation>
    <scope>NUCLEOTIDE SEQUENCE</scope>
    <source>
        <strain evidence="9">IBT 26290</strain>
    </source>
</reference>
<feature type="compositionally biased region" description="Low complexity" evidence="6">
    <location>
        <begin position="249"/>
        <end position="261"/>
    </location>
</feature>
<dbReference type="RefSeq" id="XP_056548077.1">
    <property type="nucleotide sequence ID" value="XM_056684471.1"/>
</dbReference>
<dbReference type="InterPro" id="IPR039163">
    <property type="entry name" value="EMC7"/>
</dbReference>
<dbReference type="AlphaFoldDB" id="A0A9W9IF48"/>
<evidence type="ECO:0000256" key="6">
    <source>
        <dbReference type="SAM" id="MobiDB-lite"/>
    </source>
</evidence>
<dbReference type="PANTHER" id="PTHR13605:SF4">
    <property type="entry name" value="ER MEMBRANE PROTEIN COMPLEX SUBUNIT 7"/>
    <property type="match status" value="1"/>
</dbReference>
<evidence type="ECO:0000256" key="4">
    <source>
        <dbReference type="ARBA" id="ARBA00022989"/>
    </source>
</evidence>
<evidence type="ECO:0000256" key="1">
    <source>
        <dbReference type="ARBA" id="ARBA00004167"/>
    </source>
</evidence>
<keyword evidence="10" id="KW-1185">Reference proteome</keyword>
<keyword evidence="4 7" id="KW-1133">Transmembrane helix</keyword>
<dbReference type="GO" id="GO:0072546">
    <property type="term" value="C:EMC complex"/>
    <property type="evidence" value="ECO:0007669"/>
    <property type="project" value="TreeGrafter"/>
</dbReference>
<feature type="region of interest" description="Disordered" evidence="6">
    <location>
        <begin position="234"/>
        <end position="261"/>
    </location>
</feature>
<dbReference type="PANTHER" id="PTHR13605">
    <property type="entry name" value="ER MEMBRANE PROTEIN COMPLEX SUBUNIT 7"/>
    <property type="match status" value="1"/>
</dbReference>
<protein>
    <recommendedName>
        <fullName evidence="8">ER membrane protein complex subunit 7 beta-sandwich domain-containing protein</fullName>
    </recommendedName>
</protein>
<evidence type="ECO:0000256" key="2">
    <source>
        <dbReference type="ARBA" id="ARBA00022692"/>
    </source>
</evidence>
<dbReference type="GeneID" id="81423647"/>
<gene>
    <name evidence="9" type="ORF">N7482_002346</name>
</gene>
<name>A0A9W9IF48_9EURO</name>
<evidence type="ECO:0000259" key="8">
    <source>
        <dbReference type="Pfam" id="PF09430"/>
    </source>
</evidence>
<evidence type="ECO:0000313" key="9">
    <source>
        <dbReference type="EMBL" id="KAJ5176469.1"/>
    </source>
</evidence>
<keyword evidence="2 7" id="KW-0812">Transmembrane</keyword>
<proteinExistence type="predicted"/>